<reference evidence="3" key="1">
    <citation type="submission" date="2015-04" db="EMBL/GenBank/DDBJ databases">
        <title>The genome sequence of the plant pathogenic Rhizarian Plasmodiophora brassicae reveals insights in its biotrophic life cycle and the origin of chitin synthesis.</title>
        <authorList>
            <person name="Schwelm A."/>
            <person name="Fogelqvist J."/>
            <person name="Knaust A."/>
            <person name="Julke S."/>
            <person name="Lilja T."/>
            <person name="Dhandapani V."/>
            <person name="Bonilla-Rosso G."/>
            <person name="Karlsson M."/>
            <person name="Shevchenko A."/>
            <person name="Choi S.R."/>
            <person name="Kim H.G."/>
            <person name="Park J.Y."/>
            <person name="Lim Y.P."/>
            <person name="Ludwig-Muller J."/>
            <person name="Dixelius C."/>
        </authorList>
    </citation>
    <scope>NUCLEOTIDE SEQUENCE</scope>
    <source>
        <tissue evidence="3">Potato root galls</tissue>
    </source>
</reference>
<dbReference type="Pfam" id="PF10223">
    <property type="entry name" value="Menorin_N"/>
    <property type="match status" value="1"/>
</dbReference>
<evidence type="ECO:0000313" key="3">
    <source>
        <dbReference type="EMBL" id="CRZ09758.1"/>
    </source>
</evidence>
<dbReference type="PANTHER" id="PTHR21184:SF6">
    <property type="entry name" value="CONSERVED PLASMA MEMBRANE PROTEIN"/>
    <property type="match status" value="1"/>
</dbReference>
<protein>
    <recommendedName>
        <fullName evidence="2">Menorin-like domain-containing protein</fullName>
    </recommendedName>
</protein>
<dbReference type="GO" id="GO:0005615">
    <property type="term" value="C:extracellular space"/>
    <property type="evidence" value="ECO:0007669"/>
    <property type="project" value="TreeGrafter"/>
</dbReference>
<organism evidence="3">
    <name type="scientific">Spongospora subterranea</name>
    <dbReference type="NCBI Taxonomy" id="70186"/>
    <lineage>
        <taxon>Eukaryota</taxon>
        <taxon>Sar</taxon>
        <taxon>Rhizaria</taxon>
        <taxon>Endomyxa</taxon>
        <taxon>Phytomyxea</taxon>
        <taxon>Plasmodiophorida</taxon>
        <taxon>Plasmodiophoridae</taxon>
        <taxon>Spongospora</taxon>
    </lineage>
</organism>
<feature type="non-terminal residue" evidence="3">
    <location>
        <position position="1"/>
    </location>
</feature>
<sequence>TRQHSTVLPLPIRIGHGIRSMARTISDLTWSHATNKIQDLDRVINLVDFIEADVCYDEVVGVYMAHAPSDLPFEYEKSQAGFLAWIRHYLLKAHSLSRYPGIKIDFKDPAAPPLCITLLQQFVDDRSPIWLNADLLQGPRGEASTFQNPHRFIDACIEYPQAVLSLGWTTGAIDPFTREVGYSEEMIDSMLFLCRPKLLERPVTFAVRAVDALQSIKRLEKLISHSQLWSLTIWNGIEGVNSVEEQELRSKFDPHKTYIDVFK</sequence>
<evidence type="ECO:0000259" key="2">
    <source>
        <dbReference type="Pfam" id="PF10223"/>
    </source>
</evidence>
<dbReference type="AlphaFoldDB" id="A0A0H5R6L2"/>
<name>A0A0H5R6L2_9EUKA</name>
<dbReference type="PANTHER" id="PTHR21184">
    <property type="entry name" value="MENORIN (DENDRITIC BRANCHING PROTEIN)"/>
    <property type="match status" value="1"/>
</dbReference>
<accession>A0A0H5R6L2</accession>
<evidence type="ECO:0000256" key="1">
    <source>
        <dbReference type="ARBA" id="ARBA00044953"/>
    </source>
</evidence>
<comment type="similarity">
    <text evidence="1">Belongs to the menorin family.</text>
</comment>
<dbReference type="InterPro" id="IPR019356">
    <property type="entry name" value="Menorin_dom"/>
</dbReference>
<dbReference type="EMBL" id="HACM01009316">
    <property type="protein sequence ID" value="CRZ09758.1"/>
    <property type="molecule type" value="Transcribed_RNA"/>
</dbReference>
<proteinExistence type="inferred from homology"/>
<feature type="domain" description="Menorin-like" evidence="2">
    <location>
        <begin position="27"/>
        <end position="262"/>
    </location>
</feature>